<keyword evidence="7" id="KW-0119">Carbohydrate metabolism</keyword>
<evidence type="ECO:0000313" key="10">
    <source>
        <dbReference type="Proteomes" id="UP000807785"/>
    </source>
</evidence>
<dbReference type="GO" id="GO:0016791">
    <property type="term" value="F:phosphatase activity"/>
    <property type="evidence" value="ECO:0007669"/>
    <property type="project" value="InterPro"/>
</dbReference>
<dbReference type="InterPro" id="IPR023214">
    <property type="entry name" value="HAD_sf"/>
</dbReference>
<evidence type="ECO:0000256" key="6">
    <source>
        <dbReference type="ARBA" id="ARBA00022833"/>
    </source>
</evidence>
<comment type="subcellular location">
    <subcellularLocation>
        <location evidence="1">Cytoplasm</location>
    </subcellularLocation>
</comment>
<evidence type="ECO:0000256" key="7">
    <source>
        <dbReference type="ARBA" id="ARBA00023277"/>
    </source>
</evidence>
<dbReference type="FunFam" id="3.40.50.1000:FF:000037">
    <property type="entry name" value="D,D-heptose 1,7-bisphosphate phosphatase"/>
    <property type="match status" value="1"/>
</dbReference>
<evidence type="ECO:0000256" key="8">
    <source>
        <dbReference type="ARBA" id="ARBA00031828"/>
    </source>
</evidence>
<dbReference type="Gene3D" id="3.40.50.150">
    <property type="entry name" value="Vaccinia Virus protein VP39"/>
    <property type="match status" value="1"/>
</dbReference>
<comment type="caution">
    <text evidence="9">The sequence shown here is derived from an EMBL/GenBank/DDBJ whole genome shotgun (WGS) entry which is preliminary data.</text>
</comment>
<dbReference type="Pfam" id="PF05711">
    <property type="entry name" value="TylF"/>
    <property type="match status" value="1"/>
</dbReference>
<dbReference type="Gene3D" id="3.40.50.1000">
    <property type="entry name" value="HAD superfamily/HAD-like"/>
    <property type="match status" value="1"/>
</dbReference>
<accession>A0A9D7HQV8</accession>
<proteinExistence type="inferred from homology"/>
<dbReference type="InterPro" id="IPR006549">
    <property type="entry name" value="HAD-SF_hydro_IIIA"/>
</dbReference>
<dbReference type="CDD" id="cd07503">
    <property type="entry name" value="HAD_HisB-N"/>
    <property type="match status" value="1"/>
</dbReference>
<dbReference type="NCBIfam" id="TIGR00213">
    <property type="entry name" value="GmhB_yaeD"/>
    <property type="match status" value="1"/>
</dbReference>
<reference evidence="9" key="1">
    <citation type="submission" date="2020-10" db="EMBL/GenBank/DDBJ databases">
        <title>Connecting structure to function with the recovery of over 1000 high-quality activated sludge metagenome-assembled genomes encoding full-length rRNA genes using long-read sequencing.</title>
        <authorList>
            <person name="Singleton C.M."/>
            <person name="Petriglieri F."/>
            <person name="Kristensen J.M."/>
            <person name="Kirkegaard R.H."/>
            <person name="Michaelsen T.Y."/>
            <person name="Andersen M.H."/>
            <person name="Karst S.M."/>
            <person name="Dueholm M.S."/>
            <person name="Nielsen P.H."/>
            <person name="Albertsen M."/>
        </authorList>
    </citation>
    <scope>NUCLEOTIDE SEQUENCE</scope>
    <source>
        <strain evidence="9">Bjer_18-Q3-R1-45_BAT3C.347</strain>
    </source>
</reference>
<evidence type="ECO:0000256" key="1">
    <source>
        <dbReference type="ARBA" id="ARBA00004496"/>
    </source>
</evidence>
<keyword evidence="5 9" id="KW-0378">Hydrolase</keyword>
<gene>
    <name evidence="9" type="primary">gmhB</name>
    <name evidence="9" type="ORF">IPH26_07715</name>
</gene>
<keyword evidence="4" id="KW-0479">Metal-binding</keyword>
<dbReference type="SUPFAM" id="SSF56784">
    <property type="entry name" value="HAD-like"/>
    <property type="match status" value="1"/>
</dbReference>
<dbReference type="NCBIfam" id="TIGR01656">
    <property type="entry name" value="Histidinol-ppas"/>
    <property type="match status" value="1"/>
</dbReference>
<dbReference type="EMBL" id="JADJEV010000003">
    <property type="protein sequence ID" value="MBK6972836.1"/>
    <property type="molecule type" value="Genomic_DNA"/>
</dbReference>
<evidence type="ECO:0000313" key="9">
    <source>
        <dbReference type="EMBL" id="MBK6972836.1"/>
    </source>
</evidence>
<dbReference type="GO" id="GO:0005975">
    <property type="term" value="P:carbohydrate metabolic process"/>
    <property type="evidence" value="ECO:0007669"/>
    <property type="project" value="InterPro"/>
</dbReference>
<evidence type="ECO:0000256" key="5">
    <source>
        <dbReference type="ARBA" id="ARBA00022801"/>
    </source>
</evidence>
<dbReference type="InterPro" id="IPR006543">
    <property type="entry name" value="Histidinol-phos"/>
</dbReference>
<dbReference type="InterPro" id="IPR036412">
    <property type="entry name" value="HAD-like_sf"/>
</dbReference>
<organism evidence="9 10">
    <name type="scientific">Candidatus Methylophosphatis roskildensis</name>
    <dbReference type="NCBI Taxonomy" id="2899263"/>
    <lineage>
        <taxon>Bacteria</taxon>
        <taxon>Pseudomonadati</taxon>
        <taxon>Pseudomonadota</taxon>
        <taxon>Betaproteobacteria</taxon>
        <taxon>Nitrosomonadales</taxon>
        <taxon>Sterolibacteriaceae</taxon>
        <taxon>Candidatus Methylophosphatis</taxon>
    </lineage>
</organism>
<keyword evidence="3" id="KW-0963">Cytoplasm</keyword>
<name>A0A9D7HQV8_9PROT</name>
<dbReference type="GO" id="GO:0046872">
    <property type="term" value="F:metal ion binding"/>
    <property type="evidence" value="ECO:0007669"/>
    <property type="project" value="UniProtKB-KW"/>
</dbReference>
<dbReference type="PANTHER" id="PTHR42891:SF1">
    <property type="entry name" value="D-GLYCERO-BETA-D-MANNO-HEPTOSE-1,7-BISPHOSPHATE 7-PHOSPHATASE"/>
    <property type="match status" value="1"/>
</dbReference>
<dbReference type="InterPro" id="IPR029063">
    <property type="entry name" value="SAM-dependent_MTases_sf"/>
</dbReference>
<dbReference type="InterPro" id="IPR004446">
    <property type="entry name" value="Heptose_bisP_phosphatase"/>
</dbReference>
<dbReference type="GO" id="GO:0005737">
    <property type="term" value="C:cytoplasm"/>
    <property type="evidence" value="ECO:0007669"/>
    <property type="project" value="UniProtKB-SubCell"/>
</dbReference>
<protein>
    <recommendedName>
        <fullName evidence="8">D,D-heptose 1,7-bisphosphate phosphatase</fullName>
    </recommendedName>
</protein>
<dbReference type="Pfam" id="PF13242">
    <property type="entry name" value="Hydrolase_like"/>
    <property type="match status" value="1"/>
</dbReference>
<comment type="similarity">
    <text evidence="2">Belongs to the GmhB family.</text>
</comment>
<dbReference type="Proteomes" id="UP000807785">
    <property type="component" value="Unassembled WGS sequence"/>
</dbReference>
<dbReference type="AlphaFoldDB" id="A0A9D7HQV8"/>
<dbReference type="NCBIfam" id="TIGR01662">
    <property type="entry name" value="HAD-SF-IIIA"/>
    <property type="match status" value="1"/>
</dbReference>
<keyword evidence="6" id="KW-0862">Zinc</keyword>
<evidence type="ECO:0000256" key="2">
    <source>
        <dbReference type="ARBA" id="ARBA00005628"/>
    </source>
</evidence>
<dbReference type="PANTHER" id="PTHR42891">
    <property type="entry name" value="D-GLYCERO-BETA-D-MANNO-HEPTOSE-1,7-BISPHOSPHATE 7-PHOSPHATASE"/>
    <property type="match status" value="1"/>
</dbReference>
<evidence type="ECO:0000256" key="3">
    <source>
        <dbReference type="ARBA" id="ARBA00022490"/>
    </source>
</evidence>
<evidence type="ECO:0000256" key="4">
    <source>
        <dbReference type="ARBA" id="ARBA00022723"/>
    </source>
</evidence>
<dbReference type="InterPro" id="IPR008884">
    <property type="entry name" value="TylF_MeTrfase"/>
</dbReference>
<sequence length="474" mass="52798">MTAFRALFLDRDGIINLDHGYVHRKENFEFLPGIFDLGRAARSLDLRIIVVTNQAGIGRGLFTEREFAELTEWMNRRFADENAPIFDVYHCSAHPEHGIGEYQVDSHDRKPNPGMFLRAQRDHGIDLEKSIMIGDKASDLVAAFSAGVETRILLRSTHHPGESTEHATHVVCSLEEAISILSSALIEECTRDQVPAAYSTVPNLDQCRVVLESAGYLVRKPVFPSSTIVDQNLYAPYINNWATFQPWIGSEFIEGLVTTLLAAGRLTLVTRDRLWVLKTAFEQTRNLSGEIWETGVFQGGTALMLKRLLEVTLTSAHQAELRLFDTFQGMPETRDDLDLHREGDFADTSLEAVRSLIGPKDWIHFHPGRVPETFAGLEARLIRLAHVDLDIYEGILSTCEFVYPRLVPGGMMVFDDYGFWSCPGARMAVDQFFAGTPEQPLALPTGQAIVTKLPVSAPLAASTLEVSPDSVART</sequence>